<sequence>MPSSHLILCHPLLLLPPISPSITVFSNESTLRMRWPKYWTFSFSIIPFKEIPGLISFRMDWLDLLAVQGTLKSLLQHHSSKASILQHSAFFTVQLSHPYMTTGKTIALTRWTLVGKVMSLLLNMLGAIKGINY</sequence>
<organism evidence="1">
    <name type="scientific">Ovis aries</name>
    <name type="common">Sheep</name>
    <dbReference type="NCBI Taxonomy" id="9940"/>
    <lineage>
        <taxon>Eukaryota</taxon>
        <taxon>Metazoa</taxon>
        <taxon>Chordata</taxon>
        <taxon>Craniata</taxon>
        <taxon>Vertebrata</taxon>
        <taxon>Euteleostomi</taxon>
        <taxon>Mammalia</taxon>
        <taxon>Eutheria</taxon>
        <taxon>Laurasiatheria</taxon>
        <taxon>Artiodactyla</taxon>
        <taxon>Ruminantia</taxon>
        <taxon>Pecora</taxon>
        <taxon>Bovidae</taxon>
        <taxon>Caprinae</taxon>
        <taxon>Ovis</taxon>
    </lineage>
</organism>
<evidence type="ECO:0000313" key="1">
    <source>
        <dbReference type="Ensembl" id="ENSOARP00020045517.1"/>
    </source>
</evidence>
<reference evidence="1" key="3">
    <citation type="submission" date="2025-09" db="UniProtKB">
        <authorList>
            <consortium name="Ensembl"/>
        </authorList>
    </citation>
    <scope>IDENTIFICATION</scope>
</reference>
<accession>A0AC11DMD9</accession>
<reference evidence="1" key="2">
    <citation type="submission" date="2025-08" db="UniProtKB">
        <authorList>
            <consortium name="Ensembl"/>
        </authorList>
    </citation>
    <scope>IDENTIFICATION</scope>
</reference>
<name>A0AC11DMD9_SHEEP</name>
<protein>
    <submittedName>
        <fullName evidence="1">Uncharacterized protein</fullName>
    </submittedName>
</protein>
<dbReference type="Ensembl" id="ENSOART00020071525.1">
    <property type="protein sequence ID" value="ENSOARP00020045517.1"/>
    <property type="gene ID" value="ENSOARG00020040095.1"/>
</dbReference>
<proteinExistence type="predicted"/>
<reference evidence="1" key="1">
    <citation type="submission" date="2020-11" db="EMBL/GenBank/DDBJ databases">
        <authorList>
            <person name="Davenport K.M."/>
            <person name="Bickhart D.M."/>
            <person name="Smith T.P.L."/>
            <person name="Murdoch B.M."/>
            <person name="Rosen B.D."/>
        </authorList>
    </citation>
    <scope>NUCLEOTIDE SEQUENCE [LARGE SCALE GENOMIC DNA]</scope>
    <source>
        <strain evidence="1">OAR_USU_Benz2616</strain>
    </source>
</reference>